<gene>
    <name evidence="2" type="ORF">G7084_01380</name>
</gene>
<dbReference type="EMBL" id="CP049888">
    <property type="protein sequence ID" value="QIL50089.1"/>
    <property type="molecule type" value="Genomic_DNA"/>
</dbReference>
<evidence type="ECO:0000313" key="3">
    <source>
        <dbReference type="Proteomes" id="UP000500741"/>
    </source>
</evidence>
<evidence type="ECO:0000259" key="1">
    <source>
        <dbReference type="Pfam" id="PF09643"/>
    </source>
</evidence>
<keyword evidence="3" id="KW-1185">Reference proteome</keyword>
<reference evidence="2 3" key="1">
    <citation type="submission" date="2020-03" db="EMBL/GenBank/DDBJ databases">
        <title>Weissella sp. nov., isolated from Cybister lewisianus.</title>
        <authorList>
            <person name="Hyun D.-W."/>
            <person name="Bae J.-W."/>
        </authorList>
    </citation>
    <scope>NUCLEOTIDE SEQUENCE [LARGE SCALE GENOMIC DNA]</scope>
    <source>
        <strain evidence="2 3">HDW19</strain>
    </source>
</reference>
<accession>A0A6G8AYP9</accession>
<name>A0A6G8AYP9_9LACO</name>
<protein>
    <recommendedName>
        <fullName evidence="1">YopX protein domain-containing protein</fullName>
    </recommendedName>
</protein>
<proteinExistence type="predicted"/>
<dbReference type="InterPro" id="IPR019096">
    <property type="entry name" value="YopX_protein"/>
</dbReference>
<dbReference type="Gene3D" id="2.30.30.290">
    <property type="entry name" value="YopX-like domains"/>
    <property type="match status" value="1"/>
</dbReference>
<sequence length="119" mass="13549">MREIKFRAWDINSGKYVEDTTNYYLRLSDHNVFISGGRVLFKNITNDLILEQYTGVKDESGQEVYEGDILIDPDDNRVYGVVTFDNGEFSANGDRLYDEVASTFVGGNIHENPELLEGE</sequence>
<evidence type="ECO:0000313" key="2">
    <source>
        <dbReference type="EMBL" id="QIL50089.1"/>
    </source>
</evidence>
<organism evidence="2 3">
    <name type="scientific">Weissella coleopterorum</name>
    <dbReference type="NCBI Taxonomy" id="2714949"/>
    <lineage>
        <taxon>Bacteria</taxon>
        <taxon>Bacillati</taxon>
        <taxon>Bacillota</taxon>
        <taxon>Bacilli</taxon>
        <taxon>Lactobacillales</taxon>
        <taxon>Lactobacillaceae</taxon>
        <taxon>Weissella</taxon>
    </lineage>
</organism>
<dbReference type="RefSeq" id="WP_166009352.1">
    <property type="nucleotide sequence ID" value="NZ_CP049888.1"/>
</dbReference>
<dbReference type="Proteomes" id="UP000500741">
    <property type="component" value="Chromosome"/>
</dbReference>
<dbReference type="Pfam" id="PF09643">
    <property type="entry name" value="YopX"/>
    <property type="match status" value="1"/>
</dbReference>
<feature type="domain" description="YopX protein" evidence="1">
    <location>
        <begin position="5"/>
        <end position="117"/>
    </location>
</feature>
<dbReference type="AlphaFoldDB" id="A0A6G8AYP9"/>
<dbReference type="InterPro" id="IPR023385">
    <property type="entry name" value="YopX-like_C"/>
</dbReference>
<dbReference type="KEGG" id="wco:G7084_01380"/>
<dbReference type="SUPFAM" id="SSF159006">
    <property type="entry name" value="YopX-like"/>
    <property type="match status" value="1"/>
</dbReference>